<dbReference type="InterPro" id="IPR052155">
    <property type="entry name" value="Biofilm_reg_signaling"/>
</dbReference>
<comment type="catalytic activity">
    <reaction evidence="1">
        <text>3',3'-c-di-GMP + H2O = 5'-phosphoguanylyl(3'-&gt;5')guanosine + H(+)</text>
        <dbReference type="Rhea" id="RHEA:24902"/>
        <dbReference type="ChEBI" id="CHEBI:15377"/>
        <dbReference type="ChEBI" id="CHEBI:15378"/>
        <dbReference type="ChEBI" id="CHEBI:58754"/>
        <dbReference type="ChEBI" id="CHEBI:58805"/>
        <dbReference type="EC" id="3.1.4.52"/>
    </reaction>
    <physiologicalReaction direction="left-to-right" evidence="1">
        <dbReference type="Rhea" id="RHEA:24903"/>
    </physiologicalReaction>
</comment>
<dbReference type="PANTHER" id="PTHR44757:SF2">
    <property type="entry name" value="BIOFILM ARCHITECTURE MAINTENANCE PROTEIN MBAA"/>
    <property type="match status" value="1"/>
</dbReference>
<dbReference type="SUPFAM" id="SSF55073">
    <property type="entry name" value="Nucleotide cyclase"/>
    <property type="match status" value="1"/>
</dbReference>
<accession>A0A2D3WC60</accession>
<dbReference type="PANTHER" id="PTHR44757">
    <property type="entry name" value="DIGUANYLATE CYCLASE DGCP"/>
    <property type="match status" value="1"/>
</dbReference>
<dbReference type="SMART" id="SM00052">
    <property type="entry name" value="EAL"/>
    <property type="match status" value="1"/>
</dbReference>
<dbReference type="SMART" id="SM00116">
    <property type="entry name" value="CBS"/>
    <property type="match status" value="4"/>
</dbReference>
<dbReference type="SUPFAM" id="SSF54631">
    <property type="entry name" value="CBS-domain pair"/>
    <property type="match status" value="2"/>
</dbReference>
<dbReference type="InterPro" id="IPR000644">
    <property type="entry name" value="CBS_dom"/>
</dbReference>
<dbReference type="SMART" id="SM00267">
    <property type="entry name" value="GGDEF"/>
    <property type="match status" value="1"/>
</dbReference>
<dbReference type="GO" id="GO:0071732">
    <property type="term" value="P:cellular response to nitric oxide"/>
    <property type="evidence" value="ECO:0007669"/>
    <property type="project" value="UniProtKB-ARBA"/>
</dbReference>
<evidence type="ECO:0000259" key="4">
    <source>
        <dbReference type="PROSITE" id="PS50112"/>
    </source>
</evidence>
<dbReference type="PROSITE" id="PS51371">
    <property type="entry name" value="CBS"/>
    <property type="match status" value="4"/>
</dbReference>
<feature type="domain" description="CBS" evidence="7">
    <location>
        <begin position="139"/>
        <end position="197"/>
    </location>
</feature>
<dbReference type="PROSITE" id="PS50887">
    <property type="entry name" value="GGDEF"/>
    <property type="match status" value="1"/>
</dbReference>
<keyword evidence="2" id="KW-0129">CBS domain</keyword>
<feature type="domain" description="CBS" evidence="7">
    <location>
        <begin position="10"/>
        <end position="66"/>
    </location>
</feature>
<dbReference type="SMART" id="SM00091">
    <property type="entry name" value="PAS"/>
    <property type="match status" value="1"/>
</dbReference>
<dbReference type="RefSeq" id="WP_294893938.1">
    <property type="nucleotide sequence ID" value="NZ_DLUI01000118.1"/>
</dbReference>
<protein>
    <submittedName>
        <fullName evidence="8">Diguanylate cyclase</fullName>
    </submittedName>
</protein>
<gene>
    <name evidence="8" type="ORF">CFH83_08190</name>
</gene>
<dbReference type="Gene3D" id="3.10.580.10">
    <property type="entry name" value="CBS-domain"/>
    <property type="match status" value="2"/>
</dbReference>
<dbReference type="Gene3D" id="3.30.70.270">
    <property type="match status" value="1"/>
</dbReference>
<feature type="domain" description="PAS" evidence="4">
    <location>
        <begin position="292"/>
        <end position="363"/>
    </location>
</feature>
<evidence type="ECO:0000256" key="2">
    <source>
        <dbReference type="PROSITE-ProRule" id="PRU00703"/>
    </source>
</evidence>
<dbReference type="AlphaFoldDB" id="A0A2D3WC60"/>
<comment type="caution">
    <text evidence="8">The sequence shown here is derived from an EMBL/GenBank/DDBJ whole genome shotgun (WGS) entry which is preliminary data.</text>
</comment>
<dbReference type="Gene3D" id="3.20.20.450">
    <property type="entry name" value="EAL domain"/>
    <property type="match status" value="1"/>
</dbReference>
<dbReference type="PROSITE" id="PS50883">
    <property type="entry name" value="EAL"/>
    <property type="match status" value="1"/>
</dbReference>
<dbReference type="InterPro" id="IPR001633">
    <property type="entry name" value="EAL_dom"/>
</dbReference>
<dbReference type="CDD" id="cd00130">
    <property type="entry name" value="PAS"/>
    <property type="match status" value="1"/>
</dbReference>
<dbReference type="InterPro" id="IPR035965">
    <property type="entry name" value="PAS-like_dom_sf"/>
</dbReference>
<dbReference type="SUPFAM" id="SSF141868">
    <property type="entry name" value="EAL domain-like"/>
    <property type="match status" value="1"/>
</dbReference>
<sequence length="840" mass="94748">MKLITLKSIVSDEILSLRATQTISNALEMMAERSFSSVIIVDDDIRPIGIFTERDALRVVADSINLEKPLREVMTLEPFCVEESIYLHDAYTIMEDKGYRHLVVVDAQKCFVGVVSEGDFLRHIGFEELGKFKLVADAMSGSPLIVSLESPLFEVADMMHERKCDYAVVLRGAQPVGLVTERDIAQWYALKGNSNDIKIEKLLLRNVHFIQKGTPLQEAAARMEEHGVHQLIVVDEGENLVGLLSRHDVLHAINGAYFEFLLRVIDQKNETIAKIGERKNELKAEKISSEQNALKLRTLFEALPDGVVLIDSVTMRAVEFNRAAYEHLGYTSDEFSELTISDYEAIEFPHETRRRIESIIQNGRDCFETKHKAKNGELLDILVNVVAIRFLNHPYMMAVYCDISERKKHEEQLEILANFDPLTGLANRGLLHAHLQNSIDKANRNKTQIALLMFDLDRFKDINDSYGHSAGDELLQMVSKRFSSRLREGDLIGRLGGDEFAVVVETITHPEDAGRLAQEMLGTLAEAYRLSGGALIHVGASAGIVLFPDHGADAAMLFQHGDAALYKAKAEGRGVYHYYTDELTDSARRRIECETRLRRAILNQEFEVYYQPQVHMQTGRIVGAEALIRWNCPMRGLVMPSAFIHVAEEIGLIGEIGEWVLNETCRQGKIWLDKGHRLTLAVNVSAHQVRHQNVPLMVETALKKSGYPADRLELELTESALMQREEETVTMLHSLRAHGIRLAIDDFGTGYSSLSYLKRFPIDVLKIDKSFVDDIPYERDDMAIVTAIIAMGQALGFQVLAEGTERIEQIDFLREKGCTMYQGYFKSPPVKAEEFEKLLG</sequence>
<dbReference type="InterPro" id="IPR029787">
    <property type="entry name" value="Nucleotide_cyclase"/>
</dbReference>
<evidence type="ECO:0000259" key="6">
    <source>
        <dbReference type="PROSITE" id="PS50887"/>
    </source>
</evidence>
<evidence type="ECO:0000259" key="7">
    <source>
        <dbReference type="PROSITE" id="PS51371"/>
    </source>
</evidence>
<evidence type="ECO:0000259" key="5">
    <source>
        <dbReference type="PROSITE" id="PS50883"/>
    </source>
</evidence>
<dbReference type="Pfam" id="PF00563">
    <property type="entry name" value="EAL"/>
    <property type="match status" value="1"/>
</dbReference>
<dbReference type="Pfam" id="PF00571">
    <property type="entry name" value="CBS"/>
    <property type="match status" value="4"/>
</dbReference>
<dbReference type="InterPro" id="IPR046342">
    <property type="entry name" value="CBS_dom_sf"/>
</dbReference>
<dbReference type="GO" id="GO:0071111">
    <property type="term" value="F:cyclic-guanylate-specific phosphodiesterase activity"/>
    <property type="evidence" value="ECO:0007669"/>
    <property type="project" value="UniProtKB-EC"/>
</dbReference>
<feature type="domain" description="CBS" evidence="7">
    <location>
        <begin position="74"/>
        <end position="132"/>
    </location>
</feature>
<name>A0A2D3WC60_9BACT</name>
<feature type="domain" description="CBS" evidence="7">
    <location>
        <begin position="203"/>
        <end position="260"/>
    </location>
</feature>
<evidence type="ECO:0000256" key="3">
    <source>
        <dbReference type="SAM" id="Coils"/>
    </source>
</evidence>
<feature type="domain" description="EAL" evidence="5">
    <location>
        <begin position="590"/>
        <end position="840"/>
    </location>
</feature>
<dbReference type="SUPFAM" id="SSF55785">
    <property type="entry name" value="PYP-like sensor domain (PAS domain)"/>
    <property type="match status" value="1"/>
</dbReference>
<evidence type="ECO:0000256" key="1">
    <source>
        <dbReference type="ARBA" id="ARBA00051114"/>
    </source>
</evidence>
<dbReference type="Gene3D" id="3.30.450.20">
    <property type="entry name" value="PAS domain"/>
    <property type="match status" value="1"/>
</dbReference>
<evidence type="ECO:0000313" key="8">
    <source>
        <dbReference type="EMBL" id="DAB37998.1"/>
    </source>
</evidence>
<dbReference type="FunFam" id="3.30.70.270:FF:000001">
    <property type="entry name" value="Diguanylate cyclase domain protein"/>
    <property type="match status" value="1"/>
</dbReference>
<dbReference type="InterPro" id="IPR000160">
    <property type="entry name" value="GGDEF_dom"/>
</dbReference>
<dbReference type="Proteomes" id="UP000228859">
    <property type="component" value="Unassembled WGS sequence"/>
</dbReference>
<dbReference type="CDD" id="cd02205">
    <property type="entry name" value="CBS_pair_SF"/>
    <property type="match status" value="1"/>
</dbReference>
<dbReference type="InterPro" id="IPR000014">
    <property type="entry name" value="PAS"/>
</dbReference>
<dbReference type="CDD" id="cd01948">
    <property type="entry name" value="EAL"/>
    <property type="match status" value="1"/>
</dbReference>
<evidence type="ECO:0000313" key="9">
    <source>
        <dbReference type="Proteomes" id="UP000228859"/>
    </source>
</evidence>
<dbReference type="NCBIfam" id="TIGR00254">
    <property type="entry name" value="GGDEF"/>
    <property type="match status" value="1"/>
</dbReference>
<dbReference type="EMBL" id="DLUI01000118">
    <property type="protein sequence ID" value="DAB37998.1"/>
    <property type="molecule type" value="Genomic_DNA"/>
</dbReference>
<keyword evidence="3" id="KW-0175">Coiled coil</keyword>
<dbReference type="PROSITE" id="PS50112">
    <property type="entry name" value="PAS"/>
    <property type="match status" value="1"/>
</dbReference>
<dbReference type="NCBIfam" id="TIGR00229">
    <property type="entry name" value="sensory_box"/>
    <property type="match status" value="1"/>
</dbReference>
<feature type="domain" description="GGDEF" evidence="6">
    <location>
        <begin position="447"/>
        <end position="581"/>
    </location>
</feature>
<dbReference type="Pfam" id="PF13188">
    <property type="entry name" value="PAS_8"/>
    <property type="match status" value="1"/>
</dbReference>
<organism evidence="8 9">
    <name type="scientific">Sulfuricurvum kujiense</name>
    <dbReference type="NCBI Taxonomy" id="148813"/>
    <lineage>
        <taxon>Bacteria</taxon>
        <taxon>Pseudomonadati</taxon>
        <taxon>Campylobacterota</taxon>
        <taxon>Epsilonproteobacteria</taxon>
        <taxon>Campylobacterales</taxon>
        <taxon>Sulfurimonadaceae</taxon>
        <taxon>Sulfuricurvum</taxon>
    </lineage>
</organism>
<dbReference type="FunFam" id="3.20.20.450:FF:000001">
    <property type="entry name" value="Cyclic di-GMP phosphodiesterase yahA"/>
    <property type="match status" value="1"/>
</dbReference>
<feature type="coiled-coil region" evidence="3">
    <location>
        <begin position="265"/>
        <end position="292"/>
    </location>
</feature>
<dbReference type="CDD" id="cd01949">
    <property type="entry name" value="GGDEF"/>
    <property type="match status" value="1"/>
</dbReference>
<proteinExistence type="predicted"/>
<dbReference type="InterPro" id="IPR043128">
    <property type="entry name" value="Rev_trsase/Diguanyl_cyclase"/>
</dbReference>
<dbReference type="Pfam" id="PF00990">
    <property type="entry name" value="GGDEF"/>
    <property type="match status" value="1"/>
</dbReference>
<dbReference type="InterPro" id="IPR035919">
    <property type="entry name" value="EAL_sf"/>
</dbReference>
<reference evidence="8 9" key="1">
    <citation type="journal article" date="2017" name="Front. Microbiol.">
        <title>Comparative Genomic Analysis of the Class Epsilonproteobacteria and Proposed Reclassification to Epsilonbacteraeota (phyl. nov.).</title>
        <authorList>
            <person name="Waite D.W."/>
            <person name="Vanwonterghem I."/>
            <person name="Rinke C."/>
            <person name="Parks D.H."/>
            <person name="Zhang Y."/>
            <person name="Takai K."/>
            <person name="Sievert S.M."/>
            <person name="Simon J."/>
            <person name="Campbell B.J."/>
            <person name="Hanson T.E."/>
            <person name="Woyke T."/>
            <person name="Klotz M.G."/>
            <person name="Hugenholtz P."/>
        </authorList>
    </citation>
    <scope>NUCLEOTIDE SEQUENCE [LARGE SCALE GENOMIC DNA]</scope>
    <source>
        <strain evidence="8">UBA12443</strain>
    </source>
</reference>